<dbReference type="Proteomes" id="UP001161017">
    <property type="component" value="Unassembled WGS sequence"/>
</dbReference>
<evidence type="ECO:0000313" key="2">
    <source>
        <dbReference type="EMBL" id="MDI1486139.1"/>
    </source>
</evidence>
<accession>A0AA43QIU2</accession>
<organism evidence="2 3">
    <name type="scientific">Ramalina farinacea</name>
    <dbReference type="NCBI Taxonomy" id="258253"/>
    <lineage>
        <taxon>Eukaryota</taxon>
        <taxon>Fungi</taxon>
        <taxon>Dikarya</taxon>
        <taxon>Ascomycota</taxon>
        <taxon>Pezizomycotina</taxon>
        <taxon>Lecanoromycetes</taxon>
        <taxon>OSLEUM clade</taxon>
        <taxon>Lecanoromycetidae</taxon>
        <taxon>Lecanorales</taxon>
        <taxon>Lecanorineae</taxon>
        <taxon>Ramalinaceae</taxon>
        <taxon>Ramalina</taxon>
    </lineage>
</organism>
<dbReference type="PANTHER" id="PTHR31739:SF25">
    <property type="entry name" value="(E,E)-GERANYLLINALOOL SYNTHASE"/>
    <property type="match status" value="1"/>
</dbReference>
<evidence type="ECO:0000313" key="3">
    <source>
        <dbReference type="Proteomes" id="UP001161017"/>
    </source>
</evidence>
<name>A0AA43QIU2_9LECA</name>
<comment type="caution">
    <text evidence="2">The sequence shown here is derived from an EMBL/GenBank/DDBJ whole genome shotgun (WGS) entry which is preliminary data.</text>
</comment>
<comment type="similarity">
    <text evidence="1">Belongs to the terpene synthase family.</text>
</comment>
<keyword evidence="3" id="KW-1185">Reference proteome</keyword>
<dbReference type="Gene3D" id="1.50.10.160">
    <property type="match status" value="1"/>
</dbReference>
<dbReference type="InterPro" id="IPR050148">
    <property type="entry name" value="Terpene_synthase-like"/>
</dbReference>
<protein>
    <submittedName>
        <fullName evidence="2">Uncharacterized protein</fullName>
    </submittedName>
</protein>
<dbReference type="EMBL" id="JAPUFD010000002">
    <property type="protein sequence ID" value="MDI1486139.1"/>
    <property type="molecule type" value="Genomic_DNA"/>
</dbReference>
<dbReference type="GO" id="GO:0000287">
    <property type="term" value="F:magnesium ion binding"/>
    <property type="evidence" value="ECO:0007669"/>
    <property type="project" value="TreeGrafter"/>
</dbReference>
<dbReference type="GO" id="GO:0010333">
    <property type="term" value="F:terpene synthase activity"/>
    <property type="evidence" value="ECO:0007669"/>
    <property type="project" value="InterPro"/>
</dbReference>
<evidence type="ECO:0000256" key="1">
    <source>
        <dbReference type="ARBA" id="ARBA00006333"/>
    </source>
</evidence>
<reference evidence="2" key="1">
    <citation type="journal article" date="2023" name="Genome Biol. Evol.">
        <title>First Whole Genome Sequence and Flow Cytometry Genome Size Data for the Lichen-Forming Fungus Ramalina farinacea (Ascomycota).</title>
        <authorList>
            <person name="Llewellyn T."/>
            <person name="Mian S."/>
            <person name="Hill R."/>
            <person name="Leitch I.J."/>
            <person name="Gaya E."/>
        </authorList>
    </citation>
    <scope>NUCLEOTIDE SEQUENCE</scope>
    <source>
        <strain evidence="2">LIQ254RAFAR</strain>
    </source>
</reference>
<dbReference type="PANTHER" id="PTHR31739">
    <property type="entry name" value="ENT-COPALYL DIPHOSPHATE SYNTHASE, CHLOROPLASTIC"/>
    <property type="match status" value="1"/>
</dbReference>
<gene>
    <name evidence="2" type="ORF">OHK93_004329</name>
</gene>
<sequence>MPLPDEASMIVSELADKLERSPQRSLFSPVIYDTAWAAMISKVQEDGDRYWLFPECFQIILQDECPTGAWGSNTSKTDGILNATGVLLAILKHRDEPLVRGSELPPDLNARICDLVRWIDATLQEWDVATSDHVGFELLVPTLLGLLRQHDVVFDFPGAEVLTTMNREKLAKLDVSSLYSPAKSTLVHSLEAFVGMLDFDKVKHHLHNGSMMASPSSTAAYLIYISEWDDEAEAYMKRTFVQSEGFASAAPTTIFECSWVKSTILLL</sequence>
<dbReference type="AlphaFoldDB" id="A0AA43QIU2"/>
<proteinExistence type="inferred from homology"/>
<dbReference type="GO" id="GO:0016102">
    <property type="term" value="P:diterpenoid biosynthetic process"/>
    <property type="evidence" value="ECO:0007669"/>
    <property type="project" value="TreeGrafter"/>
</dbReference>